<evidence type="ECO:0000256" key="3">
    <source>
        <dbReference type="ARBA" id="ARBA00022679"/>
    </source>
</evidence>
<sequence>MANKSEKKTHIMSEAQCNMSSDAFPLEKSVYKSAKCKILSMSNQISRSVEMWSSCSALVFVVAASTFTPVYVLESCQTSDLDCGRHEGATSDSRSSAETAQMRWKEAGSNLTQHLELFRLSCEKLIEALPVDEIDSNLVRTVKSCVFSRSNPTPLRGSLRLAAVSKDVIEGILDVDVEATRSEDFLLYASGAKLLPGSVPLAHRYGGHQFGYWAGQLGDGRAHLLGQYLNRKGETWELQLKGSGKTPYSRSGDGRAVIRSSVREFLCSEAMHFLGVPTSRAASLIVSEEPVLRDQFYNGNVKTERAAVVLRVAKSWFRFGSLEILAESGEIHILKKLLNFVIREHFSWIPWNDPDRYLVFYSTVVTETAQLIAQWISLGFAHGVCNTDNFSLLSITIDYGPFGFMDSYDPNFVPNSSDDEGRYRIGAQAEVGLFNLEKLLVALSPVLTQEQKKQAKTVLKGYPDIYRMRIHQLFKAKLGLLGEEEEDEHLIVLLLKMMEDTRSDFTMTFRQLSEASFDQLRTRNLTQAWALEDLSSHKLFSDWLIMYLQRLSRPQRENELHRQQRMKGVNPRYVLRNWMAESAIRKAEENDFSEVELLHHILSSPYVTQVSAEKAGYAARPPLWANRLKVSCSS</sequence>
<name>A0A3Q2D655_CYPVA</name>
<dbReference type="GeneID" id="107094799"/>
<dbReference type="OMA" id="YGPYGWL"/>
<dbReference type="RefSeq" id="XP_015246127.1">
    <property type="nucleotide sequence ID" value="XM_015390641.1"/>
</dbReference>
<evidence type="ECO:0000256" key="2">
    <source>
        <dbReference type="ARBA" id="ARBA00009747"/>
    </source>
</evidence>
<dbReference type="GO" id="GO:0016779">
    <property type="term" value="F:nucleotidyltransferase activity"/>
    <property type="evidence" value="ECO:0007669"/>
    <property type="project" value="UniProtKB-KW"/>
</dbReference>
<dbReference type="NCBIfam" id="NF000658">
    <property type="entry name" value="PRK00029.1"/>
    <property type="match status" value="1"/>
</dbReference>
<evidence type="ECO:0000256" key="6">
    <source>
        <dbReference type="ARBA" id="ARBA00022741"/>
    </source>
</evidence>
<dbReference type="PANTHER" id="PTHR12153">
    <property type="entry name" value="SELENOPROTEIN O"/>
    <property type="match status" value="1"/>
</dbReference>
<reference evidence="10" key="1">
    <citation type="submission" date="2025-08" db="UniProtKB">
        <authorList>
            <consortium name="Ensembl"/>
        </authorList>
    </citation>
    <scope>IDENTIFICATION</scope>
</reference>
<evidence type="ECO:0000256" key="1">
    <source>
        <dbReference type="ARBA" id="ARBA00001946"/>
    </source>
</evidence>
<evidence type="ECO:0000256" key="8">
    <source>
        <dbReference type="ARBA" id="ARBA00022842"/>
    </source>
</evidence>
<dbReference type="STRING" id="28743.ENSCVAP00000014081"/>
<evidence type="ECO:0000256" key="4">
    <source>
        <dbReference type="ARBA" id="ARBA00022695"/>
    </source>
</evidence>
<keyword evidence="7" id="KW-0067">ATP-binding</keyword>
<keyword evidence="6" id="KW-0547">Nucleotide-binding</keyword>
<keyword evidence="5" id="KW-0479">Metal-binding</keyword>
<dbReference type="Pfam" id="PF02696">
    <property type="entry name" value="SelO"/>
    <property type="match status" value="1"/>
</dbReference>
<dbReference type="InterPro" id="IPR003846">
    <property type="entry name" value="SelO"/>
</dbReference>
<protein>
    <recommendedName>
        <fullName evidence="9">Selenoprotein O</fullName>
    </recommendedName>
</protein>
<evidence type="ECO:0000256" key="5">
    <source>
        <dbReference type="ARBA" id="ARBA00022723"/>
    </source>
</evidence>
<accession>A0A3Q2D655</accession>
<keyword evidence="11" id="KW-1185">Reference proteome</keyword>
<keyword evidence="4" id="KW-0548">Nucleotidyltransferase</keyword>
<dbReference type="GO" id="GO:0005524">
    <property type="term" value="F:ATP binding"/>
    <property type="evidence" value="ECO:0007669"/>
    <property type="project" value="UniProtKB-KW"/>
</dbReference>
<dbReference type="PANTHER" id="PTHR12153:SF18">
    <property type="entry name" value="SELENOPROTEIN O"/>
    <property type="match status" value="1"/>
</dbReference>
<evidence type="ECO:0000313" key="10">
    <source>
        <dbReference type="Ensembl" id="ENSCVAP00000014081.1"/>
    </source>
</evidence>
<comment type="cofactor">
    <cofactor evidence="1">
        <name>Mg(2+)</name>
        <dbReference type="ChEBI" id="CHEBI:18420"/>
    </cofactor>
</comment>
<keyword evidence="3" id="KW-0808">Transferase</keyword>
<dbReference type="Ensembl" id="ENSCVAT00000030967.1">
    <property type="protein sequence ID" value="ENSCVAP00000014081.1"/>
    <property type="gene ID" value="ENSCVAG00000016646.1"/>
</dbReference>
<dbReference type="KEGG" id="cvg:107094799"/>
<dbReference type="Proteomes" id="UP000265020">
    <property type="component" value="Unassembled WGS sequence"/>
</dbReference>
<dbReference type="AlphaFoldDB" id="A0A3Q2D655"/>
<organism evidence="10 11">
    <name type="scientific">Cyprinodon variegatus</name>
    <name type="common">Sheepshead minnow</name>
    <dbReference type="NCBI Taxonomy" id="28743"/>
    <lineage>
        <taxon>Eukaryota</taxon>
        <taxon>Metazoa</taxon>
        <taxon>Chordata</taxon>
        <taxon>Craniata</taxon>
        <taxon>Vertebrata</taxon>
        <taxon>Euteleostomi</taxon>
        <taxon>Actinopterygii</taxon>
        <taxon>Neopterygii</taxon>
        <taxon>Teleostei</taxon>
        <taxon>Neoteleostei</taxon>
        <taxon>Acanthomorphata</taxon>
        <taxon>Ovalentaria</taxon>
        <taxon>Atherinomorphae</taxon>
        <taxon>Cyprinodontiformes</taxon>
        <taxon>Cyprinodontidae</taxon>
        <taxon>Cyprinodon</taxon>
    </lineage>
</organism>
<comment type="similarity">
    <text evidence="2">Belongs to the SELO family.</text>
</comment>
<evidence type="ECO:0000313" key="11">
    <source>
        <dbReference type="Proteomes" id="UP000265020"/>
    </source>
</evidence>
<evidence type="ECO:0000256" key="9">
    <source>
        <dbReference type="ARBA" id="ARBA00031547"/>
    </source>
</evidence>
<proteinExistence type="inferred from homology"/>
<reference evidence="10" key="2">
    <citation type="submission" date="2025-09" db="UniProtKB">
        <authorList>
            <consortium name="Ensembl"/>
        </authorList>
    </citation>
    <scope>IDENTIFICATION</scope>
</reference>
<dbReference type="OrthoDB" id="10254721at2759"/>
<dbReference type="GO" id="GO:0046872">
    <property type="term" value="F:metal ion binding"/>
    <property type="evidence" value="ECO:0007669"/>
    <property type="project" value="UniProtKB-KW"/>
</dbReference>
<evidence type="ECO:0000256" key="7">
    <source>
        <dbReference type="ARBA" id="ARBA00022840"/>
    </source>
</evidence>
<dbReference type="HAMAP" id="MF_00692">
    <property type="entry name" value="SelO"/>
    <property type="match status" value="1"/>
</dbReference>
<keyword evidence="8" id="KW-0460">Magnesium</keyword>
<dbReference type="GeneTree" id="ENSGT00390000005508"/>